<keyword evidence="12 17" id="KW-0598">Phosphotransferase system</keyword>
<evidence type="ECO:0000259" key="24">
    <source>
        <dbReference type="Pfam" id="PF05524"/>
    </source>
</evidence>
<feature type="binding site" evidence="19">
    <location>
        <begin position="452"/>
        <end position="453"/>
    </location>
    <ligand>
        <name>phosphoenolpyruvate</name>
        <dbReference type="ChEBI" id="CHEBI:58702"/>
    </ligand>
</feature>
<evidence type="ECO:0000256" key="8">
    <source>
        <dbReference type="ARBA" id="ARBA00022448"/>
    </source>
</evidence>
<dbReference type="Proteomes" id="UP000271031">
    <property type="component" value="Unassembled WGS sequence"/>
</dbReference>
<evidence type="ECO:0000256" key="13">
    <source>
        <dbReference type="ARBA" id="ARBA00022723"/>
    </source>
</evidence>
<evidence type="ECO:0000256" key="20">
    <source>
        <dbReference type="PIRSR" id="PIRSR000732-3"/>
    </source>
</evidence>
<organism evidence="25 26">
    <name type="scientific">Brevibacillus fluminis</name>
    <dbReference type="NCBI Taxonomy" id="511487"/>
    <lineage>
        <taxon>Bacteria</taxon>
        <taxon>Bacillati</taxon>
        <taxon>Bacillota</taxon>
        <taxon>Bacilli</taxon>
        <taxon>Bacillales</taxon>
        <taxon>Paenibacillaceae</taxon>
        <taxon>Brevibacillus</taxon>
    </lineage>
</organism>
<evidence type="ECO:0000256" key="7">
    <source>
        <dbReference type="ARBA" id="ARBA00016544"/>
    </source>
</evidence>
<comment type="similarity">
    <text evidence="5 17">Belongs to the PEP-utilizing enzyme family.</text>
</comment>
<accession>A0A3M8DR01</accession>
<evidence type="ECO:0000256" key="2">
    <source>
        <dbReference type="ARBA" id="ARBA00001946"/>
    </source>
</evidence>
<dbReference type="GO" id="GO:0009401">
    <property type="term" value="P:phosphoenolpyruvate-dependent sugar phosphotransferase system"/>
    <property type="evidence" value="ECO:0007669"/>
    <property type="project" value="UniProtKB-KW"/>
</dbReference>
<evidence type="ECO:0000313" key="26">
    <source>
        <dbReference type="Proteomes" id="UP000271031"/>
    </source>
</evidence>
<evidence type="ECO:0000256" key="3">
    <source>
        <dbReference type="ARBA" id="ARBA00002728"/>
    </source>
</evidence>
<dbReference type="NCBIfam" id="TIGR01417">
    <property type="entry name" value="PTS_I_fam"/>
    <property type="match status" value="1"/>
</dbReference>
<dbReference type="InterPro" id="IPR018274">
    <property type="entry name" value="PEP_util_AS"/>
</dbReference>
<dbReference type="PANTHER" id="PTHR46244">
    <property type="entry name" value="PHOSPHOENOLPYRUVATE-PROTEIN PHOSPHOTRANSFERASE"/>
    <property type="match status" value="1"/>
</dbReference>
<evidence type="ECO:0000259" key="23">
    <source>
        <dbReference type="Pfam" id="PF02896"/>
    </source>
</evidence>
<dbReference type="PRINTS" id="PR01736">
    <property type="entry name" value="PHPHTRNFRASE"/>
</dbReference>
<dbReference type="InterPro" id="IPR023151">
    <property type="entry name" value="PEP_util_CS"/>
</dbReference>
<dbReference type="Pfam" id="PF02896">
    <property type="entry name" value="PEP-utilizers_C"/>
    <property type="match status" value="1"/>
</dbReference>
<keyword evidence="26" id="KW-1185">Reference proteome</keyword>
<dbReference type="InterPro" id="IPR008731">
    <property type="entry name" value="PTS_EIN"/>
</dbReference>
<comment type="catalytic activity">
    <reaction evidence="1 17">
        <text>L-histidyl-[protein] + phosphoenolpyruvate = N(pros)-phospho-L-histidyl-[protein] + pyruvate</text>
        <dbReference type="Rhea" id="RHEA:23880"/>
        <dbReference type="Rhea" id="RHEA-COMP:9745"/>
        <dbReference type="Rhea" id="RHEA-COMP:9746"/>
        <dbReference type="ChEBI" id="CHEBI:15361"/>
        <dbReference type="ChEBI" id="CHEBI:29979"/>
        <dbReference type="ChEBI" id="CHEBI:58702"/>
        <dbReference type="ChEBI" id="CHEBI:64837"/>
        <dbReference type="EC" id="2.7.3.9"/>
    </reaction>
</comment>
<dbReference type="AlphaFoldDB" id="A0A3M8DR01"/>
<dbReference type="InterPro" id="IPR015813">
    <property type="entry name" value="Pyrv/PenolPyrv_kinase-like_dom"/>
</dbReference>
<dbReference type="RefSeq" id="WP_122917322.1">
    <property type="nucleotide sequence ID" value="NZ_RHHQ01000007.1"/>
</dbReference>
<keyword evidence="9 17" id="KW-0963">Cytoplasm</keyword>
<dbReference type="InterPro" id="IPR000121">
    <property type="entry name" value="PEP_util_C"/>
</dbReference>
<dbReference type="InterPro" id="IPR006318">
    <property type="entry name" value="PTS_EI-like"/>
</dbReference>
<protein>
    <recommendedName>
        <fullName evidence="7 17">Phosphoenolpyruvate-protein phosphotransferase</fullName>
        <ecNumber evidence="6 17">2.7.3.9</ecNumber>
    </recommendedName>
    <alternativeName>
        <fullName evidence="16 17">Phosphotransferase system, enzyme I</fullName>
    </alternativeName>
</protein>
<dbReference type="SUPFAM" id="SSF47831">
    <property type="entry name" value="Enzyme I of the PEP:sugar phosphotransferase system HPr-binding (sub)domain"/>
    <property type="match status" value="1"/>
</dbReference>
<dbReference type="Pfam" id="PF00391">
    <property type="entry name" value="PEP-utilizers"/>
    <property type="match status" value="1"/>
</dbReference>
<evidence type="ECO:0000256" key="12">
    <source>
        <dbReference type="ARBA" id="ARBA00022683"/>
    </source>
</evidence>
<proteinExistence type="inferred from homology"/>
<evidence type="ECO:0000256" key="15">
    <source>
        <dbReference type="ARBA" id="ARBA00022842"/>
    </source>
</evidence>
<dbReference type="PIRSF" id="PIRSF000732">
    <property type="entry name" value="PTS_enzyme_I"/>
    <property type="match status" value="1"/>
</dbReference>
<evidence type="ECO:0000256" key="6">
    <source>
        <dbReference type="ARBA" id="ARBA00012232"/>
    </source>
</evidence>
<evidence type="ECO:0000256" key="18">
    <source>
        <dbReference type="PIRSR" id="PIRSR000732-1"/>
    </source>
</evidence>
<dbReference type="EMBL" id="RHHQ01000007">
    <property type="protein sequence ID" value="RNB90394.1"/>
    <property type="molecule type" value="Genomic_DNA"/>
</dbReference>
<evidence type="ECO:0000256" key="19">
    <source>
        <dbReference type="PIRSR" id="PIRSR000732-2"/>
    </source>
</evidence>
<dbReference type="InterPro" id="IPR036618">
    <property type="entry name" value="PtsI_HPr-bd_sf"/>
</dbReference>
<dbReference type="OrthoDB" id="9765468at2"/>
<dbReference type="InterPro" id="IPR040442">
    <property type="entry name" value="Pyrv_kinase-like_dom_sf"/>
</dbReference>
<dbReference type="Gene3D" id="1.10.274.10">
    <property type="entry name" value="PtsI, HPr-binding domain"/>
    <property type="match status" value="1"/>
</dbReference>
<dbReference type="InterPro" id="IPR050499">
    <property type="entry name" value="PEP-utilizing_PTS_enzyme"/>
</dbReference>
<dbReference type="GO" id="GO:0046872">
    <property type="term" value="F:metal ion binding"/>
    <property type="evidence" value="ECO:0007669"/>
    <property type="project" value="UniProtKB-KW"/>
</dbReference>
<feature type="binding site" evidence="20">
    <location>
        <position position="453"/>
    </location>
    <ligand>
        <name>Mg(2+)</name>
        <dbReference type="ChEBI" id="CHEBI:18420"/>
    </ligand>
</feature>
<name>A0A3M8DR01_9BACL</name>
<sequence>MLTGIGVSDGIAIGKALVKREQRAEFLRATIDDERAEKARFKHAIQEASNQIIQIRDVMNKKSENENAQIFDAHLMMLDDPEFVGQVEELIETESVNAEYALQTVASRVISMFESMENGYMKERAADIRDIEKRLNGILQGAQPVSPTECQEEIILVCNDLTPSETAQLDRTLILGIVTEAGGKTSHTAILTRSYEIPAVVGLQEAMKQIESGDLLIIDGATGDVIVRPSEEMLAAYTSKKAAWKNKRAELLPYKDALSVTKDGKRVEVAANIGSLQQVEGVLANGAEGIGLFRTEFLFMDRETIPSEEEQFHAYQAILEKMGDRPVVFRTLDIGGDKQLSYLPIAQEMNPFLGYRAIRLCLDRQDIFATQIRAILRASAYGKAKLMFPMISSLQELRQAKAVLHDVKSECREKGIAFDEEMEIGIMIEVPSAAIVSDVLAKEVDFFSIGTNDLLQYTLAVDRMNEKITRLYDPFHPAILRLIRAVIANGHKEGIWVGMCGEMAGDPRMLPVFLGMGLDEFSMSASLIPQARKTICELDMDEAKRIAEAVLQMDSSDQILDYLQLLSRSHS</sequence>
<dbReference type="Gene3D" id="3.20.20.60">
    <property type="entry name" value="Phosphoenolpyruvate-binding domains"/>
    <property type="match status" value="1"/>
</dbReference>
<feature type="binding site" evidence="19">
    <location>
        <position position="330"/>
    </location>
    <ligand>
        <name>phosphoenolpyruvate</name>
        <dbReference type="ChEBI" id="CHEBI:58702"/>
    </ligand>
</feature>
<evidence type="ECO:0000256" key="5">
    <source>
        <dbReference type="ARBA" id="ARBA00007837"/>
    </source>
</evidence>
<evidence type="ECO:0000256" key="17">
    <source>
        <dbReference type="PIRNR" id="PIRNR000732"/>
    </source>
</evidence>
<keyword evidence="14 17" id="KW-0418">Kinase</keyword>
<dbReference type="SUPFAM" id="SSF51621">
    <property type="entry name" value="Phosphoenolpyruvate/pyruvate domain"/>
    <property type="match status" value="1"/>
</dbReference>
<keyword evidence="25" id="KW-0670">Pyruvate</keyword>
<keyword evidence="21" id="KW-0175">Coiled coil</keyword>
<evidence type="ECO:0000256" key="1">
    <source>
        <dbReference type="ARBA" id="ARBA00000683"/>
    </source>
</evidence>
<feature type="binding site" evidence="19">
    <location>
        <position position="463"/>
    </location>
    <ligand>
        <name>phosphoenolpyruvate</name>
        <dbReference type="ChEBI" id="CHEBI:58702"/>
    </ligand>
</feature>
<dbReference type="SUPFAM" id="SSF52009">
    <property type="entry name" value="Phosphohistidine domain"/>
    <property type="match status" value="1"/>
</dbReference>
<dbReference type="InterPro" id="IPR008279">
    <property type="entry name" value="PEP-util_enz_mobile_dom"/>
</dbReference>
<dbReference type="InterPro" id="IPR036637">
    <property type="entry name" value="Phosphohistidine_dom_sf"/>
</dbReference>
<feature type="binding site" evidence="19">
    <location>
        <position position="294"/>
    </location>
    <ligand>
        <name>phosphoenolpyruvate</name>
        <dbReference type="ChEBI" id="CHEBI:58702"/>
    </ligand>
</feature>
<dbReference type="PROSITE" id="PS00742">
    <property type="entry name" value="PEP_ENZYMES_2"/>
    <property type="match status" value="1"/>
</dbReference>
<comment type="caution">
    <text evidence="25">The sequence shown here is derived from an EMBL/GenBank/DDBJ whole genome shotgun (WGS) entry which is preliminary data.</text>
</comment>
<feature type="binding site" evidence="20">
    <location>
        <position position="429"/>
    </location>
    <ligand>
        <name>Mg(2+)</name>
        <dbReference type="ChEBI" id="CHEBI:18420"/>
    </ligand>
</feature>
<feature type="domain" description="Phosphotransferase system enzyme I N-terminal" evidence="24">
    <location>
        <begin position="3"/>
        <end position="124"/>
    </location>
</feature>
<dbReference type="EC" id="2.7.3.9" evidence="6 17"/>
<keyword evidence="8 17" id="KW-0813">Transport</keyword>
<dbReference type="FunFam" id="3.20.20.60:FF:000007">
    <property type="entry name" value="Phosphoenolpyruvate-protein phosphotransferase"/>
    <property type="match status" value="1"/>
</dbReference>
<evidence type="ECO:0000256" key="4">
    <source>
        <dbReference type="ARBA" id="ARBA00004496"/>
    </source>
</evidence>
<keyword evidence="11 17" id="KW-0808">Transferase</keyword>
<dbReference type="Gene3D" id="3.50.30.10">
    <property type="entry name" value="Phosphohistidine domain"/>
    <property type="match status" value="1"/>
</dbReference>
<feature type="active site" description="Tele-phosphohistidine intermediate" evidence="18">
    <location>
        <position position="187"/>
    </location>
</feature>
<reference evidence="25 26" key="1">
    <citation type="submission" date="2018-10" db="EMBL/GenBank/DDBJ databases">
        <title>Phylogenomics of Brevibacillus.</title>
        <authorList>
            <person name="Dunlap C."/>
        </authorList>
    </citation>
    <scope>NUCLEOTIDE SEQUENCE [LARGE SCALE GENOMIC DNA]</scope>
    <source>
        <strain evidence="25 26">JCM 15716</strain>
    </source>
</reference>
<feature type="domain" description="PEP-utilising enzyme C-terminal" evidence="23">
    <location>
        <begin position="254"/>
        <end position="538"/>
    </location>
</feature>
<comment type="subcellular location">
    <subcellularLocation>
        <location evidence="4 17">Cytoplasm</location>
    </subcellularLocation>
</comment>
<feature type="domain" description="PEP-utilising enzyme mobile" evidence="22">
    <location>
        <begin position="151"/>
        <end position="223"/>
    </location>
</feature>
<feature type="coiled-coil region" evidence="21">
    <location>
        <begin position="17"/>
        <end position="65"/>
    </location>
</feature>
<evidence type="ECO:0000256" key="11">
    <source>
        <dbReference type="ARBA" id="ARBA00022679"/>
    </source>
</evidence>
<evidence type="ECO:0000256" key="21">
    <source>
        <dbReference type="SAM" id="Coils"/>
    </source>
</evidence>
<evidence type="ECO:0000256" key="9">
    <source>
        <dbReference type="ARBA" id="ARBA00022490"/>
    </source>
</evidence>
<dbReference type="GO" id="GO:0008965">
    <property type="term" value="F:phosphoenolpyruvate-protein phosphotransferase activity"/>
    <property type="evidence" value="ECO:0007669"/>
    <property type="project" value="UniProtKB-EC"/>
</dbReference>
<evidence type="ECO:0000256" key="14">
    <source>
        <dbReference type="ARBA" id="ARBA00022777"/>
    </source>
</evidence>
<evidence type="ECO:0000256" key="10">
    <source>
        <dbReference type="ARBA" id="ARBA00022597"/>
    </source>
</evidence>
<gene>
    <name evidence="25" type="primary">ptsP</name>
    <name evidence="25" type="ORF">EDM56_07725</name>
</gene>
<dbReference type="InterPro" id="IPR024692">
    <property type="entry name" value="PTS_EI"/>
</dbReference>
<dbReference type="PANTHER" id="PTHR46244:SF3">
    <property type="entry name" value="PHOSPHOENOLPYRUVATE-PROTEIN PHOSPHOTRANSFERASE"/>
    <property type="match status" value="1"/>
</dbReference>
<dbReference type="GO" id="GO:0005737">
    <property type="term" value="C:cytoplasm"/>
    <property type="evidence" value="ECO:0007669"/>
    <property type="project" value="UniProtKB-SubCell"/>
</dbReference>
<keyword evidence="10 17" id="KW-0762">Sugar transport</keyword>
<dbReference type="GO" id="GO:0016301">
    <property type="term" value="F:kinase activity"/>
    <property type="evidence" value="ECO:0007669"/>
    <property type="project" value="UniProtKB-KW"/>
</dbReference>
<dbReference type="Pfam" id="PF05524">
    <property type="entry name" value="PEP-utilisers_N"/>
    <property type="match status" value="1"/>
</dbReference>
<keyword evidence="13 17" id="KW-0479">Metal-binding</keyword>
<keyword evidence="15 17" id="KW-0460">Magnesium</keyword>
<evidence type="ECO:0000313" key="25">
    <source>
        <dbReference type="EMBL" id="RNB90394.1"/>
    </source>
</evidence>
<comment type="cofactor">
    <cofactor evidence="2 17 20">
        <name>Mg(2+)</name>
        <dbReference type="ChEBI" id="CHEBI:18420"/>
    </cofactor>
</comment>
<feature type="active site" description="Proton donor" evidence="18">
    <location>
        <position position="500"/>
    </location>
</feature>
<evidence type="ECO:0000256" key="16">
    <source>
        <dbReference type="ARBA" id="ARBA00033235"/>
    </source>
</evidence>
<evidence type="ECO:0000259" key="22">
    <source>
        <dbReference type="Pfam" id="PF00391"/>
    </source>
</evidence>
<comment type="function">
    <text evidence="3 17">General (non sugar-specific) component of the phosphoenolpyruvate-dependent sugar phosphotransferase system (sugar PTS). This major carbohydrate active-transport system catalyzes the phosphorylation of incoming sugar substrates concomitantly with their translocation across the cell membrane. Enzyme I transfers the phosphoryl group from phosphoenolpyruvate (PEP) to the phosphoryl carrier protein (HPr).</text>
</comment>
<dbReference type="PROSITE" id="PS00370">
    <property type="entry name" value="PEP_ENZYMES_PHOS_SITE"/>
    <property type="match status" value="1"/>
</dbReference>